<name>A0A2J6SSW6_9HELO</name>
<dbReference type="SUPFAM" id="SSF56112">
    <property type="entry name" value="Protein kinase-like (PK-like)"/>
    <property type="match status" value="1"/>
</dbReference>
<dbReference type="OrthoDB" id="2906425at2759"/>
<reference evidence="2 3" key="1">
    <citation type="submission" date="2016-04" db="EMBL/GenBank/DDBJ databases">
        <title>A degradative enzymes factory behind the ericoid mycorrhizal symbiosis.</title>
        <authorList>
            <consortium name="DOE Joint Genome Institute"/>
            <person name="Martino E."/>
            <person name="Morin E."/>
            <person name="Grelet G."/>
            <person name="Kuo A."/>
            <person name="Kohler A."/>
            <person name="Daghino S."/>
            <person name="Barry K."/>
            <person name="Choi C."/>
            <person name="Cichocki N."/>
            <person name="Clum A."/>
            <person name="Copeland A."/>
            <person name="Hainaut M."/>
            <person name="Haridas S."/>
            <person name="Labutti K."/>
            <person name="Lindquist E."/>
            <person name="Lipzen A."/>
            <person name="Khouja H.-R."/>
            <person name="Murat C."/>
            <person name="Ohm R."/>
            <person name="Olson A."/>
            <person name="Spatafora J."/>
            <person name="Veneault-Fourrey C."/>
            <person name="Henrissat B."/>
            <person name="Grigoriev I."/>
            <person name="Martin F."/>
            <person name="Perotto S."/>
        </authorList>
    </citation>
    <scope>NUCLEOTIDE SEQUENCE [LARGE SCALE GENOMIC DNA]</scope>
    <source>
        <strain evidence="2 3">E</strain>
    </source>
</reference>
<dbReference type="GeneID" id="36591848"/>
<evidence type="ECO:0000259" key="1">
    <source>
        <dbReference type="Pfam" id="PF01636"/>
    </source>
</evidence>
<dbReference type="EMBL" id="KZ613866">
    <property type="protein sequence ID" value="PMD53842.1"/>
    <property type="molecule type" value="Genomic_DNA"/>
</dbReference>
<dbReference type="RefSeq" id="XP_024730746.1">
    <property type="nucleotide sequence ID" value="XM_024883771.1"/>
</dbReference>
<dbReference type="InterPro" id="IPR051678">
    <property type="entry name" value="AGP_Transferase"/>
</dbReference>
<dbReference type="Proteomes" id="UP000235371">
    <property type="component" value="Unassembled WGS sequence"/>
</dbReference>
<protein>
    <recommendedName>
        <fullName evidence="1">Aminoglycoside phosphotransferase domain-containing protein</fullName>
    </recommendedName>
</protein>
<sequence>MILPLAAIITEICSTQNTYIKILSGPLKGGSNTIYEIQSEDGDRWCLRIPYDADAARFATKGTVVLKDAKEKCPALLVPAIVYQSQYYTVMDHLDGEALKSWNTQVLPKERCQVLLDGLATFLFSLWTLEEAQDTQVYRLQDDLVPYPDDGVAIFKHGDLNAWNAVVNERGLSGVVDWDTSRFAPAPSAIQYPIFIADIPGWLNDDVPKEMIFEEDRAYSEHAIGKLDASSENPGRIEYLLRTSFERQFLELLLRNRKINDEYVQRILKHDAILDENAALEQLEDFVSVNELMRALPVVLKLRSRLI</sequence>
<evidence type="ECO:0000313" key="3">
    <source>
        <dbReference type="Proteomes" id="UP000235371"/>
    </source>
</evidence>
<evidence type="ECO:0000313" key="2">
    <source>
        <dbReference type="EMBL" id="PMD53842.1"/>
    </source>
</evidence>
<dbReference type="AlphaFoldDB" id="A0A2J6SSW6"/>
<organism evidence="2 3">
    <name type="scientific">Hyaloscypha bicolor E</name>
    <dbReference type="NCBI Taxonomy" id="1095630"/>
    <lineage>
        <taxon>Eukaryota</taxon>
        <taxon>Fungi</taxon>
        <taxon>Dikarya</taxon>
        <taxon>Ascomycota</taxon>
        <taxon>Pezizomycotina</taxon>
        <taxon>Leotiomycetes</taxon>
        <taxon>Helotiales</taxon>
        <taxon>Hyaloscyphaceae</taxon>
        <taxon>Hyaloscypha</taxon>
        <taxon>Hyaloscypha bicolor</taxon>
    </lineage>
</organism>
<dbReference type="InterPro" id="IPR011009">
    <property type="entry name" value="Kinase-like_dom_sf"/>
</dbReference>
<keyword evidence="3" id="KW-1185">Reference proteome</keyword>
<dbReference type="InterPro" id="IPR002575">
    <property type="entry name" value="Aminoglycoside_PTrfase"/>
</dbReference>
<dbReference type="Pfam" id="PF01636">
    <property type="entry name" value="APH"/>
    <property type="match status" value="1"/>
</dbReference>
<feature type="domain" description="Aminoglycoside phosphotransferase" evidence="1">
    <location>
        <begin position="134"/>
        <end position="185"/>
    </location>
</feature>
<gene>
    <name evidence="2" type="ORF">K444DRAFT_634660</name>
</gene>
<proteinExistence type="predicted"/>
<dbReference type="PANTHER" id="PTHR21310">
    <property type="entry name" value="AMINOGLYCOSIDE PHOSPHOTRANSFERASE-RELATED-RELATED"/>
    <property type="match status" value="1"/>
</dbReference>
<dbReference type="InParanoid" id="A0A2J6SSW6"/>
<accession>A0A2J6SSW6</accession>